<dbReference type="Pfam" id="PF00501">
    <property type="entry name" value="AMP-binding"/>
    <property type="match status" value="1"/>
</dbReference>
<keyword evidence="6" id="KW-0479">Metal-binding</keyword>
<keyword evidence="3 6" id="KW-0547">Nucleotide-binding</keyword>
<keyword evidence="2 6" id="KW-0436">Ligase</keyword>
<dbReference type="AlphaFoldDB" id="A0A847S798"/>
<dbReference type="SUPFAM" id="SSF56801">
    <property type="entry name" value="Acetyl-CoA synthetase-like"/>
    <property type="match status" value="1"/>
</dbReference>
<proteinExistence type="inferred from homology"/>
<dbReference type="InterPro" id="IPR032387">
    <property type="entry name" value="ACAS_N"/>
</dbReference>
<keyword evidence="4 6" id="KW-0067">ATP-binding</keyword>
<dbReference type="GO" id="GO:0005524">
    <property type="term" value="F:ATP binding"/>
    <property type="evidence" value="ECO:0007669"/>
    <property type="project" value="UniProtKB-KW"/>
</dbReference>
<evidence type="ECO:0000256" key="5">
    <source>
        <dbReference type="ARBA" id="ARBA00022990"/>
    </source>
</evidence>
<feature type="domain" description="Acetyl-coenzyme A synthetase N-terminal" evidence="9">
    <location>
        <begin position="32"/>
        <end position="87"/>
    </location>
</feature>
<dbReference type="Gene3D" id="3.40.50.12780">
    <property type="entry name" value="N-terminal domain of ligase-like"/>
    <property type="match status" value="1"/>
</dbReference>
<feature type="domain" description="AMP-binding enzyme C-terminal" evidence="8">
    <location>
        <begin position="539"/>
        <end position="620"/>
    </location>
</feature>
<comment type="similarity">
    <text evidence="1 6">Belongs to the ATP-dependent AMP-binding enzyme family.</text>
</comment>
<dbReference type="Pfam" id="PF16177">
    <property type="entry name" value="ACAS_N"/>
    <property type="match status" value="1"/>
</dbReference>
<feature type="binding site" evidence="6">
    <location>
        <position position="531"/>
    </location>
    <ligand>
        <name>CoA</name>
        <dbReference type="ChEBI" id="CHEBI:57287"/>
    </ligand>
</feature>
<feature type="binding site" evidence="6">
    <location>
        <position position="523"/>
    </location>
    <ligand>
        <name>ATP</name>
        <dbReference type="ChEBI" id="CHEBI:30616"/>
    </ligand>
</feature>
<evidence type="ECO:0000256" key="2">
    <source>
        <dbReference type="ARBA" id="ARBA00022598"/>
    </source>
</evidence>
<dbReference type="EMBL" id="JABAIM010000001">
    <property type="protein sequence ID" value="NLR74715.1"/>
    <property type="molecule type" value="Genomic_DNA"/>
</dbReference>
<dbReference type="PROSITE" id="PS00455">
    <property type="entry name" value="AMP_BINDING"/>
    <property type="match status" value="1"/>
</dbReference>
<keyword evidence="5 6" id="KW-0007">Acetylation</keyword>
<evidence type="ECO:0000256" key="3">
    <source>
        <dbReference type="ARBA" id="ARBA00022741"/>
    </source>
</evidence>
<dbReference type="GO" id="GO:0003987">
    <property type="term" value="F:acetate-CoA ligase activity"/>
    <property type="evidence" value="ECO:0007669"/>
    <property type="project" value="UniProtKB-UniRule"/>
</dbReference>
<evidence type="ECO:0000256" key="4">
    <source>
        <dbReference type="ARBA" id="ARBA00022840"/>
    </source>
</evidence>
<feature type="binding site" evidence="6">
    <location>
        <position position="508"/>
    </location>
    <ligand>
        <name>ATP</name>
        <dbReference type="ChEBI" id="CHEBI:30616"/>
    </ligand>
</feature>
<feature type="modified residue" description="N6-acetyllysine" evidence="6">
    <location>
        <position position="620"/>
    </location>
</feature>
<evidence type="ECO:0000259" key="9">
    <source>
        <dbReference type="Pfam" id="PF16177"/>
    </source>
</evidence>
<dbReference type="InterPro" id="IPR020845">
    <property type="entry name" value="AMP-binding_CS"/>
</dbReference>
<accession>A0A847S798</accession>
<dbReference type="GO" id="GO:0019427">
    <property type="term" value="P:acetyl-CoA biosynthetic process from acetate"/>
    <property type="evidence" value="ECO:0007669"/>
    <property type="project" value="UniProtKB-UniRule"/>
</dbReference>
<name>A0A847S798_9NEIS</name>
<dbReference type="NCBIfam" id="NF001208">
    <property type="entry name" value="PRK00174.1"/>
    <property type="match status" value="1"/>
</dbReference>
<comment type="catalytic activity">
    <reaction evidence="6">
        <text>acetate + ATP + CoA = acetyl-CoA + AMP + diphosphate</text>
        <dbReference type="Rhea" id="RHEA:23176"/>
        <dbReference type="ChEBI" id="CHEBI:30089"/>
        <dbReference type="ChEBI" id="CHEBI:30616"/>
        <dbReference type="ChEBI" id="CHEBI:33019"/>
        <dbReference type="ChEBI" id="CHEBI:57287"/>
        <dbReference type="ChEBI" id="CHEBI:57288"/>
        <dbReference type="ChEBI" id="CHEBI:456215"/>
        <dbReference type="EC" id="6.2.1.1"/>
    </reaction>
</comment>
<feature type="binding site" evidence="6">
    <location>
        <begin position="196"/>
        <end position="199"/>
    </location>
    <ligand>
        <name>CoA</name>
        <dbReference type="ChEBI" id="CHEBI:57287"/>
    </ligand>
</feature>
<dbReference type="GO" id="GO:0016208">
    <property type="term" value="F:AMP binding"/>
    <property type="evidence" value="ECO:0007669"/>
    <property type="project" value="InterPro"/>
</dbReference>
<evidence type="ECO:0000313" key="10">
    <source>
        <dbReference type="EMBL" id="NLR74715.1"/>
    </source>
</evidence>
<dbReference type="PANTHER" id="PTHR24095:SF14">
    <property type="entry name" value="ACETYL-COENZYME A SYNTHETASE 1"/>
    <property type="match status" value="1"/>
</dbReference>
<evidence type="ECO:0000259" key="8">
    <source>
        <dbReference type="Pfam" id="PF13193"/>
    </source>
</evidence>
<sequence>MSSIDSVLTETRVFPPSDAFRLQANVSGLEAYHTLCEQANNDYEGFWGQLAREQLSWHKPFTQVLDERNPPFYRWFGDGELNVSYNCLDRHLPLLANKLAIIFESDNGTVTRVTYAELYRRVCQFANGLKSLGITKGDRVVIYMPMSIEAVVAMQGCARIGAIHSVVFGGFSSKSLQERIIDAKARLVVTANEGVRGGKLVPLKATVDEALAAGGCDSVERVVVYKRAVHEDGPWQIGRDIWWHDLVKGKPEHCEPTWVNAEDPLFILYTSGSTGKPKGVQHSSAGYLLGAINTMRWTFDYKPADIFWCTADVGWITGHSYVAYGPLAVGATQLIFEGVPTYPDAGRFWQMIEQHKVTTFYTAPTAIRSLIKLGGDLPAQYDLSSLRLLGTVGEPINPEAWVWYHEKVGGGRCPIVDTWWQTETGSHMITPLPGAVATKPGSCTLPLPGIQADIVDEAGFPVENGKGGFLVIKRPFPSQVRTLWNDPERFKKAYFPEEYNGKYYLAGDSAHRDEQGYFWIMGRIDDVLNVSGHRLGTMEIESALVANPLVAEAAVVGKPHEIKGESIVAFVVLKGPRPSGDEARQIIANLREWVGSEIGALAKPDEIRFGDNLPKTRSGKIMRRLLRAIAKGEEITQDVSTLENPAILQQLQESV</sequence>
<feature type="binding site" evidence="6">
    <location>
        <position position="545"/>
    </location>
    <ligand>
        <name>Mg(2+)</name>
        <dbReference type="ChEBI" id="CHEBI:18420"/>
    </ligand>
</feature>
<dbReference type="CDD" id="cd05966">
    <property type="entry name" value="ACS"/>
    <property type="match status" value="1"/>
</dbReference>
<feature type="binding site" evidence="6">
    <location>
        <position position="550"/>
    </location>
    <ligand>
        <name>Mg(2+)</name>
        <dbReference type="ChEBI" id="CHEBI:18420"/>
    </ligand>
</feature>
<gene>
    <name evidence="10" type="primary">acs</name>
    <name evidence="6" type="synonym">acsA</name>
    <name evidence="10" type="ORF">HF682_06030</name>
</gene>
<keyword evidence="6" id="KW-0460">Magnesium</keyword>
<dbReference type="Gene3D" id="3.30.300.30">
    <property type="match status" value="1"/>
</dbReference>
<comment type="function">
    <text evidence="6">Catalyzes the conversion of acetate into acetyl-CoA (AcCoA), an essential intermediate at the junction of anabolic and catabolic pathways. AcsA undergoes a two-step reaction. In the first half reaction, AcsA combines acetate with ATP to form acetyl-adenylate (AcAMP) intermediate. In the second half reaction, it can then transfer the acetyl group from AcAMP to the sulfhydryl group of CoA, forming the product AcCoA.</text>
</comment>
<comment type="caution">
    <text evidence="6">Lacks conserved residue(s) required for the propagation of feature annotation.</text>
</comment>
<dbReference type="PANTHER" id="PTHR24095">
    <property type="entry name" value="ACETYL-COENZYME A SYNTHETASE"/>
    <property type="match status" value="1"/>
</dbReference>
<reference evidence="10 11" key="1">
    <citation type="submission" date="2020-04" db="EMBL/GenBank/DDBJ databases">
        <title>Draft genome of Leeia sp. IMCC25680.</title>
        <authorList>
            <person name="Song J."/>
            <person name="Cho J.-C."/>
        </authorList>
    </citation>
    <scope>NUCLEOTIDE SEQUENCE [LARGE SCALE GENOMIC DNA]</scope>
    <source>
        <strain evidence="10 11">IMCC25680</strain>
    </source>
</reference>
<comment type="PTM">
    <text evidence="6">Acetylated. Deacetylation by the SIR2-homolog deacetylase activates the enzyme.</text>
</comment>
<dbReference type="GO" id="GO:0005829">
    <property type="term" value="C:cytosol"/>
    <property type="evidence" value="ECO:0007669"/>
    <property type="project" value="TreeGrafter"/>
</dbReference>
<evidence type="ECO:0000256" key="6">
    <source>
        <dbReference type="HAMAP-Rule" id="MF_01123"/>
    </source>
</evidence>
<dbReference type="GO" id="GO:0046872">
    <property type="term" value="F:metal ion binding"/>
    <property type="evidence" value="ECO:0007669"/>
    <property type="project" value="UniProtKB-KW"/>
</dbReference>
<dbReference type="NCBIfam" id="TIGR02188">
    <property type="entry name" value="Ac_CoA_lig_AcsA"/>
    <property type="match status" value="1"/>
</dbReference>
<dbReference type="Proteomes" id="UP000587991">
    <property type="component" value="Unassembled WGS sequence"/>
</dbReference>
<evidence type="ECO:0000259" key="7">
    <source>
        <dbReference type="Pfam" id="PF00501"/>
    </source>
</evidence>
<comment type="caution">
    <text evidence="10">The sequence shown here is derived from an EMBL/GenBank/DDBJ whole genome shotgun (WGS) entry which is preliminary data.</text>
</comment>
<dbReference type="EC" id="6.2.1.1" evidence="6"/>
<dbReference type="InterPro" id="IPR011904">
    <property type="entry name" value="Ac_CoA_lig"/>
</dbReference>
<comment type="cofactor">
    <cofactor evidence="6">
        <name>Mg(2+)</name>
        <dbReference type="ChEBI" id="CHEBI:18420"/>
    </cofactor>
</comment>
<keyword evidence="11" id="KW-1185">Reference proteome</keyword>
<evidence type="ECO:0000256" key="1">
    <source>
        <dbReference type="ARBA" id="ARBA00006432"/>
    </source>
</evidence>
<feature type="domain" description="AMP-dependent synthetase/ligase" evidence="7">
    <location>
        <begin position="97"/>
        <end position="475"/>
    </location>
</feature>
<dbReference type="FunFam" id="3.40.50.12780:FF:000001">
    <property type="entry name" value="Acetyl-coenzyme A synthetase"/>
    <property type="match status" value="1"/>
</dbReference>
<dbReference type="RefSeq" id="WP_168876307.1">
    <property type="nucleotide sequence ID" value="NZ_JABAIM010000001.1"/>
</dbReference>
<feature type="binding site" evidence="6">
    <location>
        <begin position="417"/>
        <end position="422"/>
    </location>
    <ligand>
        <name>ATP</name>
        <dbReference type="ChEBI" id="CHEBI:30616"/>
    </ligand>
</feature>
<feature type="binding site" evidence="6">
    <location>
        <position position="317"/>
    </location>
    <ligand>
        <name>CoA</name>
        <dbReference type="ChEBI" id="CHEBI:57287"/>
    </ligand>
</feature>
<feature type="binding site" evidence="6">
    <location>
        <begin position="393"/>
        <end position="395"/>
    </location>
    <ligand>
        <name>ATP</name>
        <dbReference type="ChEBI" id="CHEBI:30616"/>
    </ligand>
</feature>
<feature type="binding site" evidence="6">
    <location>
        <position position="534"/>
    </location>
    <ligand>
        <name>ATP</name>
        <dbReference type="ChEBI" id="CHEBI:30616"/>
    </ligand>
</feature>
<dbReference type="Pfam" id="PF13193">
    <property type="entry name" value="AMP-binding_C"/>
    <property type="match status" value="1"/>
</dbReference>
<dbReference type="InterPro" id="IPR042099">
    <property type="entry name" value="ANL_N_sf"/>
</dbReference>
<organism evidence="10 11">
    <name type="scientific">Leeia aquatica</name>
    <dbReference type="NCBI Taxonomy" id="2725557"/>
    <lineage>
        <taxon>Bacteria</taxon>
        <taxon>Pseudomonadati</taxon>
        <taxon>Pseudomonadota</taxon>
        <taxon>Betaproteobacteria</taxon>
        <taxon>Neisseriales</taxon>
        <taxon>Leeiaceae</taxon>
        <taxon>Leeia</taxon>
    </lineage>
</organism>
<dbReference type="HAMAP" id="MF_01123">
    <property type="entry name" value="Ac_CoA_synth"/>
    <property type="match status" value="1"/>
</dbReference>
<dbReference type="InterPro" id="IPR025110">
    <property type="entry name" value="AMP-bd_C"/>
</dbReference>
<dbReference type="InterPro" id="IPR045851">
    <property type="entry name" value="AMP-bd_C_sf"/>
</dbReference>
<dbReference type="InterPro" id="IPR000873">
    <property type="entry name" value="AMP-dep_synth/lig_dom"/>
</dbReference>
<protein>
    <recommendedName>
        <fullName evidence="6">Acetyl-coenzyme A synthetase</fullName>
        <shortName evidence="6">AcCoA synthetase</shortName>
        <shortName evidence="6">Acs</shortName>
        <ecNumber evidence="6">6.2.1.1</ecNumber>
    </recommendedName>
    <alternativeName>
        <fullName evidence="6">Acetate--CoA ligase</fullName>
    </alternativeName>
    <alternativeName>
        <fullName evidence="6">Acyl-activating enzyme</fullName>
    </alternativeName>
</protein>
<evidence type="ECO:0000313" key="11">
    <source>
        <dbReference type="Proteomes" id="UP000587991"/>
    </source>
</evidence>